<gene>
    <name evidence="1" type="ORF">J2T15_003209</name>
</gene>
<accession>A0ABT9U2B2</accession>
<comment type="caution">
    <text evidence="1">The sequence shown here is derived from an EMBL/GenBank/DDBJ whole genome shotgun (WGS) entry which is preliminary data.</text>
</comment>
<dbReference type="RefSeq" id="WP_307205030.1">
    <property type="nucleotide sequence ID" value="NZ_JAUSSU010000006.1"/>
</dbReference>
<dbReference type="EMBL" id="JAUSSU010000006">
    <property type="protein sequence ID" value="MDQ0113766.1"/>
    <property type="molecule type" value="Genomic_DNA"/>
</dbReference>
<proteinExistence type="predicted"/>
<organism evidence="1 2">
    <name type="scientific">Paenibacillus harenae</name>
    <dbReference type="NCBI Taxonomy" id="306543"/>
    <lineage>
        <taxon>Bacteria</taxon>
        <taxon>Bacillati</taxon>
        <taxon>Bacillota</taxon>
        <taxon>Bacilli</taxon>
        <taxon>Bacillales</taxon>
        <taxon>Paenibacillaceae</taxon>
        <taxon>Paenibacillus</taxon>
    </lineage>
</organism>
<name>A0ABT9U2B2_PAEHA</name>
<reference evidence="1 2" key="1">
    <citation type="submission" date="2023-07" db="EMBL/GenBank/DDBJ databases">
        <title>Sorghum-associated microbial communities from plants grown in Nebraska, USA.</title>
        <authorList>
            <person name="Schachtman D."/>
        </authorList>
    </citation>
    <scope>NUCLEOTIDE SEQUENCE [LARGE SCALE GENOMIC DNA]</scope>
    <source>
        <strain evidence="1 2">CC482</strain>
    </source>
</reference>
<protein>
    <submittedName>
        <fullName evidence="1">Uncharacterized protein</fullName>
    </submittedName>
</protein>
<evidence type="ECO:0000313" key="1">
    <source>
        <dbReference type="EMBL" id="MDQ0113766.1"/>
    </source>
</evidence>
<dbReference type="Pfam" id="PF19371">
    <property type="entry name" value="DUF5946"/>
    <property type="match status" value="1"/>
</dbReference>
<dbReference type="InterPro" id="IPR045990">
    <property type="entry name" value="DUF5946"/>
</dbReference>
<keyword evidence="2" id="KW-1185">Reference proteome</keyword>
<sequence length="145" mass="16360">MSETCTRCGAVTHLGETCESIFGEFMALEFTDPAYGRVHFLTVACYMVQHEGYSDELYVWVQTALRKYLEEGHTTEMIRRDAAHGPGRIKGISRPADAKSLPKVAWSMTIVDIAAQMLDAESYCKLIERWGHTTLKEMGPLVLKR</sequence>
<evidence type="ECO:0000313" key="2">
    <source>
        <dbReference type="Proteomes" id="UP001229346"/>
    </source>
</evidence>
<dbReference type="Proteomes" id="UP001229346">
    <property type="component" value="Unassembled WGS sequence"/>
</dbReference>